<evidence type="ECO:0000313" key="2">
    <source>
        <dbReference type="EMBL" id="MEQ2217620.1"/>
    </source>
</evidence>
<sequence>PPTHRVKGFINECQTFEKPLLVSQSAYRFWDSAFLSLPINMLTPHLLSLALLLSLGQSSALECTAKHKPGVRYISVRWYKLESYPSLQRSGLLTRSLPNGTTRWYKDATREVHLQGESRDIFLPNMTCSDSGVYLCYLAAPVGEQNQEGKVLLTLTGKRLPQGPVGFTPDQGSSEISVVLFQMFHSIPANI</sequence>
<dbReference type="InterPro" id="IPR003599">
    <property type="entry name" value="Ig_sub"/>
</dbReference>
<dbReference type="SUPFAM" id="SSF48726">
    <property type="entry name" value="Immunoglobulin"/>
    <property type="match status" value="1"/>
</dbReference>
<comment type="caution">
    <text evidence="2">The sequence shown here is derived from an EMBL/GenBank/DDBJ whole genome shotgun (WGS) entry which is preliminary data.</text>
</comment>
<dbReference type="Gene3D" id="2.60.40.10">
    <property type="entry name" value="Immunoglobulins"/>
    <property type="match status" value="1"/>
</dbReference>
<evidence type="ECO:0000313" key="3">
    <source>
        <dbReference type="Proteomes" id="UP001434883"/>
    </source>
</evidence>
<feature type="domain" description="Ig-like" evidence="1">
    <location>
        <begin position="44"/>
        <end position="154"/>
    </location>
</feature>
<dbReference type="InterPro" id="IPR013783">
    <property type="entry name" value="Ig-like_fold"/>
</dbReference>
<keyword evidence="3" id="KW-1185">Reference proteome</keyword>
<evidence type="ECO:0000259" key="1">
    <source>
        <dbReference type="PROSITE" id="PS50835"/>
    </source>
</evidence>
<dbReference type="PANTHER" id="PTHR15193">
    <property type="entry name" value="CD83 ANTIGEN"/>
    <property type="match status" value="1"/>
</dbReference>
<feature type="non-terminal residue" evidence="2">
    <location>
        <position position="1"/>
    </location>
</feature>
<name>A0ABV0SAL9_9TELE</name>
<dbReference type="Proteomes" id="UP001434883">
    <property type="component" value="Unassembled WGS sequence"/>
</dbReference>
<dbReference type="InterPro" id="IPR007110">
    <property type="entry name" value="Ig-like_dom"/>
</dbReference>
<dbReference type="PANTHER" id="PTHR15193:SF1">
    <property type="entry name" value="CD83 ANTIGEN"/>
    <property type="match status" value="1"/>
</dbReference>
<accession>A0ABV0SAL9</accession>
<dbReference type="PROSITE" id="PS50835">
    <property type="entry name" value="IG_LIKE"/>
    <property type="match status" value="1"/>
</dbReference>
<dbReference type="InterPro" id="IPR036179">
    <property type="entry name" value="Ig-like_dom_sf"/>
</dbReference>
<dbReference type="SMART" id="SM00409">
    <property type="entry name" value="IG"/>
    <property type="match status" value="1"/>
</dbReference>
<protein>
    <recommendedName>
        <fullName evidence="1">Ig-like domain-containing protein</fullName>
    </recommendedName>
</protein>
<reference evidence="2 3" key="1">
    <citation type="submission" date="2021-06" db="EMBL/GenBank/DDBJ databases">
        <authorList>
            <person name="Palmer J.M."/>
        </authorList>
    </citation>
    <scope>NUCLEOTIDE SEQUENCE [LARGE SCALE GENOMIC DNA]</scope>
    <source>
        <strain evidence="2 3">XC_2019</strain>
        <tissue evidence="2">Muscle</tissue>
    </source>
</reference>
<proteinExistence type="predicted"/>
<dbReference type="EMBL" id="JAHRIN010075970">
    <property type="protein sequence ID" value="MEQ2217620.1"/>
    <property type="molecule type" value="Genomic_DNA"/>
</dbReference>
<organism evidence="2 3">
    <name type="scientific">Xenoophorus captivus</name>
    <dbReference type="NCBI Taxonomy" id="1517983"/>
    <lineage>
        <taxon>Eukaryota</taxon>
        <taxon>Metazoa</taxon>
        <taxon>Chordata</taxon>
        <taxon>Craniata</taxon>
        <taxon>Vertebrata</taxon>
        <taxon>Euteleostomi</taxon>
        <taxon>Actinopterygii</taxon>
        <taxon>Neopterygii</taxon>
        <taxon>Teleostei</taxon>
        <taxon>Neoteleostei</taxon>
        <taxon>Acanthomorphata</taxon>
        <taxon>Ovalentaria</taxon>
        <taxon>Atherinomorphae</taxon>
        <taxon>Cyprinodontiformes</taxon>
        <taxon>Goodeidae</taxon>
        <taxon>Xenoophorus</taxon>
    </lineage>
</organism>
<gene>
    <name evidence="2" type="ORF">XENOCAPTIV_016855</name>
</gene>